<dbReference type="PANTHER" id="PTHR46708:SF2">
    <property type="entry name" value="FIBRONECTIN TYPE-III DOMAIN-CONTAINING PROTEIN"/>
    <property type="match status" value="1"/>
</dbReference>
<proteinExistence type="predicted"/>
<keyword evidence="1" id="KW-0677">Repeat</keyword>
<dbReference type="KEGG" id="pej:FYC62_16265"/>
<dbReference type="InterPro" id="IPR003961">
    <property type="entry name" value="FN3_dom"/>
</dbReference>
<dbReference type="InterPro" id="IPR011050">
    <property type="entry name" value="Pectin_lyase_fold/virulence"/>
</dbReference>
<organism evidence="4 5">
    <name type="scientific">Pedobacter aquae</name>
    <dbReference type="NCBI Taxonomy" id="2605747"/>
    <lineage>
        <taxon>Bacteria</taxon>
        <taxon>Pseudomonadati</taxon>
        <taxon>Bacteroidota</taxon>
        <taxon>Sphingobacteriia</taxon>
        <taxon>Sphingobacteriales</taxon>
        <taxon>Sphingobacteriaceae</taxon>
        <taxon>Pedobacter</taxon>
    </lineage>
</organism>
<evidence type="ECO:0000256" key="2">
    <source>
        <dbReference type="SAM" id="SignalP"/>
    </source>
</evidence>
<dbReference type="InterPro" id="IPR050991">
    <property type="entry name" value="ECM_Regulatory_Proteins"/>
</dbReference>
<gene>
    <name evidence="4" type="ORF">FYC62_16265</name>
</gene>
<sequence>MKKNKTIILGALMGVLLSFSACKEDLLTEITTLNVDRAFSPTGLDARVVNKTGLRLNWNNVFNAETYTIEIFENPDFSGSPARTIENVLTSQLPFTVTGLAGETSYSVRVKAVGPNVSDSKWITATFTTDPEQIFSPVDLATVTARGVTLSWTPGETATTITFSPGNIVHTVTSSEITAGRAVITGLIPETAYTAKLMNGTKTRGTATFTTLLDLGGATAVTPADDLAAIIANAQPGAVLALFGGTYNINADIVINKSISIRGAKPSDKPIINGLIFRVRANAALNIKDLVLNGTGSLNGNQTIIYDEVSDNAYGNLVVEDCIIRNYVKGIIYVNLRTLIESVTYRGNIIHNIECNGGDFVDFRNGLTRTFNFINNTVYNSALARDFFRMDGGGSTNFPTVQSILNISNNTFNNVSNGATRRILYIRLANHQINFTKNILANTEGYYSNQAITTITTMANNNYFNAPNFTASATAGAKNDTGTFTNLNPGFADAANGNFTLANADLRFNQIGAPRWF</sequence>
<dbReference type="InterPro" id="IPR032530">
    <property type="entry name" value="DUF4957"/>
</dbReference>
<keyword evidence="2" id="KW-0732">Signal</keyword>
<dbReference type="Pfam" id="PF17161">
    <property type="entry name" value="DUF5123"/>
    <property type="match status" value="1"/>
</dbReference>
<dbReference type="PROSITE" id="PS50853">
    <property type="entry name" value="FN3"/>
    <property type="match status" value="1"/>
</dbReference>
<evidence type="ECO:0000313" key="4">
    <source>
        <dbReference type="EMBL" id="QEK53055.1"/>
    </source>
</evidence>
<reference evidence="4 5" key="1">
    <citation type="submission" date="2019-08" db="EMBL/GenBank/DDBJ databases">
        <title>Pedobacter sp. nov., isolated from Han river, South Korea.</title>
        <authorList>
            <person name="Lee D.-H."/>
            <person name="Kim Y.-S."/>
            <person name="Hwang E.-M."/>
            <person name="Le Tran T.C."/>
            <person name="Cha C.-J."/>
        </authorList>
    </citation>
    <scope>NUCLEOTIDE SEQUENCE [LARGE SCALE GENOMIC DNA]</scope>
    <source>
        <strain evidence="4 5">CJ43</strain>
    </source>
</reference>
<keyword evidence="5" id="KW-1185">Reference proteome</keyword>
<evidence type="ECO:0000313" key="5">
    <source>
        <dbReference type="Proteomes" id="UP000323653"/>
    </source>
</evidence>
<dbReference type="SUPFAM" id="SSF49265">
    <property type="entry name" value="Fibronectin type III"/>
    <property type="match status" value="1"/>
</dbReference>
<feature type="signal peptide" evidence="2">
    <location>
        <begin position="1"/>
        <end position="23"/>
    </location>
</feature>
<accession>A0A5C0VK13</accession>
<name>A0A5C0VK13_9SPHI</name>
<dbReference type="Proteomes" id="UP000323653">
    <property type="component" value="Chromosome"/>
</dbReference>
<feature type="chain" id="PRO_5022982328" evidence="2">
    <location>
        <begin position="24"/>
        <end position="517"/>
    </location>
</feature>
<feature type="domain" description="Fibronectin type-III" evidence="3">
    <location>
        <begin position="40"/>
        <end position="133"/>
    </location>
</feature>
<dbReference type="PROSITE" id="PS51257">
    <property type="entry name" value="PROKAR_LIPOPROTEIN"/>
    <property type="match status" value="1"/>
</dbReference>
<dbReference type="Pfam" id="PF16318">
    <property type="entry name" value="DUF4957"/>
    <property type="match status" value="1"/>
</dbReference>
<dbReference type="InterPro" id="IPR036116">
    <property type="entry name" value="FN3_sf"/>
</dbReference>
<protein>
    <submittedName>
        <fullName evidence="4">Fibronectin type III domain-containing protein</fullName>
    </submittedName>
</protein>
<dbReference type="RefSeq" id="WP_039447976.1">
    <property type="nucleotide sequence ID" value="NZ_CP043329.1"/>
</dbReference>
<evidence type="ECO:0000256" key="1">
    <source>
        <dbReference type="ARBA" id="ARBA00022737"/>
    </source>
</evidence>
<dbReference type="AlphaFoldDB" id="A0A5C0VK13"/>
<dbReference type="Gene3D" id="2.60.40.10">
    <property type="entry name" value="Immunoglobulins"/>
    <property type="match status" value="1"/>
</dbReference>
<dbReference type="SUPFAM" id="SSF51126">
    <property type="entry name" value="Pectin lyase-like"/>
    <property type="match status" value="1"/>
</dbReference>
<dbReference type="SMART" id="SM00060">
    <property type="entry name" value="FN3"/>
    <property type="match status" value="2"/>
</dbReference>
<dbReference type="CDD" id="cd00063">
    <property type="entry name" value="FN3"/>
    <property type="match status" value="2"/>
</dbReference>
<evidence type="ECO:0000259" key="3">
    <source>
        <dbReference type="PROSITE" id="PS50853"/>
    </source>
</evidence>
<dbReference type="InterPro" id="IPR013783">
    <property type="entry name" value="Ig-like_fold"/>
</dbReference>
<dbReference type="PANTHER" id="PTHR46708">
    <property type="entry name" value="TENASCIN"/>
    <property type="match status" value="1"/>
</dbReference>
<dbReference type="EMBL" id="CP043329">
    <property type="protein sequence ID" value="QEK53055.1"/>
    <property type="molecule type" value="Genomic_DNA"/>
</dbReference>
<dbReference type="InterPro" id="IPR033427">
    <property type="entry name" value="DUF5123"/>
</dbReference>